<evidence type="ECO:0000313" key="3">
    <source>
        <dbReference type="EMBL" id="MCT2592005.1"/>
    </source>
</evidence>
<keyword evidence="4" id="KW-1185">Reference proteome</keyword>
<organism evidence="3 4">
    <name type="scientific">Streptomyces gossypii</name>
    <dbReference type="NCBI Taxonomy" id="2883101"/>
    <lineage>
        <taxon>Bacteria</taxon>
        <taxon>Bacillati</taxon>
        <taxon>Actinomycetota</taxon>
        <taxon>Actinomycetes</taxon>
        <taxon>Kitasatosporales</taxon>
        <taxon>Streptomycetaceae</taxon>
        <taxon>Streptomyces</taxon>
    </lineage>
</organism>
<comment type="caution">
    <text evidence="3">The sequence shown here is derived from an EMBL/GenBank/DDBJ whole genome shotgun (WGS) entry which is preliminary data.</text>
</comment>
<gene>
    <name evidence="3" type="ORF">LHJ74_19215</name>
</gene>
<proteinExistence type="predicted"/>
<protein>
    <recommendedName>
        <fullName evidence="5">Secreted protein</fullName>
    </recommendedName>
</protein>
<accession>A0ABT2JVT8</accession>
<feature type="chain" id="PRO_5045327191" description="Secreted protein" evidence="2">
    <location>
        <begin position="26"/>
        <end position="200"/>
    </location>
</feature>
<evidence type="ECO:0008006" key="5">
    <source>
        <dbReference type="Google" id="ProtNLM"/>
    </source>
</evidence>
<evidence type="ECO:0000256" key="2">
    <source>
        <dbReference type="SAM" id="SignalP"/>
    </source>
</evidence>
<keyword evidence="2" id="KW-0732">Signal</keyword>
<dbReference type="RefSeq" id="WP_260219322.1">
    <property type="nucleotide sequence ID" value="NZ_JAJAGO010000008.1"/>
</dbReference>
<evidence type="ECO:0000313" key="4">
    <source>
        <dbReference type="Proteomes" id="UP001156389"/>
    </source>
</evidence>
<feature type="region of interest" description="Disordered" evidence="1">
    <location>
        <begin position="27"/>
        <end position="68"/>
    </location>
</feature>
<dbReference type="PROSITE" id="PS51257">
    <property type="entry name" value="PROKAR_LIPOPROTEIN"/>
    <property type="match status" value="1"/>
</dbReference>
<sequence>MSIRRTMKARRTVTAVAITTGLALAAVGCSGGGDDDKPESESSSGETQPDGDKNGDGGGGSDESGGDQVLAEVKGGQDITLTIKSATRDDGDFVTVSGTVKNGSGKLWLNFAWSGEESELRAKNEASMAGANLIDKSGRKRYFILRDTDGRCLCTVFKGGVQAGESTTWYTQFPAPPEGNNKVDFQIAEMPPASITISEG</sequence>
<name>A0ABT2JVT8_9ACTN</name>
<dbReference type="EMBL" id="JAJAGO010000008">
    <property type="protein sequence ID" value="MCT2592005.1"/>
    <property type="molecule type" value="Genomic_DNA"/>
</dbReference>
<reference evidence="3 4" key="1">
    <citation type="submission" date="2021-10" db="EMBL/GenBank/DDBJ databases">
        <title>Streptomyces gossypii sp. nov., isolated from soil collected from cotton field.</title>
        <authorList>
            <person name="Ge X."/>
            <person name="Chen X."/>
            <person name="Liu W."/>
        </authorList>
    </citation>
    <scope>NUCLEOTIDE SEQUENCE [LARGE SCALE GENOMIC DNA]</scope>
    <source>
        <strain evidence="3 4">N2-109</strain>
    </source>
</reference>
<dbReference type="Proteomes" id="UP001156389">
    <property type="component" value="Unassembled WGS sequence"/>
</dbReference>
<evidence type="ECO:0000256" key="1">
    <source>
        <dbReference type="SAM" id="MobiDB-lite"/>
    </source>
</evidence>
<feature type="signal peptide" evidence="2">
    <location>
        <begin position="1"/>
        <end position="25"/>
    </location>
</feature>